<feature type="compositionally biased region" description="Low complexity" evidence="1">
    <location>
        <begin position="215"/>
        <end position="227"/>
    </location>
</feature>
<feature type="region of interest" description="Disordered" evidence="1">
    <location>
        <begin position="504"/>
        <end position="544"/>
    </location>
</feature>
<feature type="compositionally biased region" description="Acidic residues" evidence="1">
    <location>
        <begin position="98"/>
        <end position="108"/>
    </location>
</feature>
<feature type="compositionally biased region" description="Acidic residues" evidence="1">
    <location>
        <begin position="519"/>
        <end position="533"/>
    </location>
</feature>
<dbReference type="EMBL" id="JAWWNJ010000155">
    <property type="protein sequence ID" value="KAK6980948.1"/>
    <property type="molecule type" value="Genomic_DNA"/>
</dbReference>
<sequence length="544" mass="59236">MPTRVLSDSDSDSPSTTSKPPAKKSKTRRSADDVNPADVLPTRTRTKANRHPSEKQAENEKENQAANVASLRRQLKQAEKEMRKAGQTRAPAAANDGPESEEVSEDEGNLQSSIKPLGPLPLRSPQRPAATIRRKAAPGTALPPKVTNRTFLTRPEQPRSEGLPSPTSSPSPFPGGSMDSDNDSDNDLFEASQKGNTPPPPPRRQRQSTAPATSPGPSVVAPTGSSSPSPPSSDPVKPQRAVPKFADNYTSGGKPKAGDYEPTVAAIINRAAHEYELNILVKNYNPDVVQQTTWAKDTFKAAGRSAGQRFKLTERIAKILTARGSHARGMIITPARALFPTHYGFKTGTKSSSAIRFNQKLSAKLIDKSAFHYKDPDAPVLGFAENTIFSAIRKQSVFKNKRSIGIVYQSQFNPWPNELLALEFCALEHCANEWKTGVHVQTDFDESSITELYSKHLASIQQWNSLKPDVVKNIRTKFFKRASNGLIISSVTVDKTSQIDADQEMSLRADLAGRSGLTDSEEEPEEDEPEDVNADANNGAEDGH</sequence>
<keyword evidence="4" id="KW-1185">Reference proteome</keyword>
<evidence type="ECO:0000256" key="1">
    <source>
        <dbReference type="SAM" id="MobiDB-lite"/>
    </source>
</evidence>
<proteinExistence type="predicted"/>
<evidence type="ECO:0000259" key="2">
    <source>
        <dbReference type="Pfam" id="PF20149"/>
    </source>
</evidence>
<dbReference type="AlphaFoldDB" id="A0AAV9ZF98"/>
<comment type="caution">
    <text evidence="3">The sequence shown here is derived from an EMBL/GenBank/DDBJ whole genome shotgun (WGS) entry which is preliminary data.</text>
</comment>
<reference evidence="3 4" key="1">
    <citation type="journal article" date="2024" name="J Genomics">
        <title>Draft genome sequencing and assembly of Favolaschia claudopus CIRM-BRFM 2984 isolated from oak limbs.</title>
        <authorList>
            <person name="Navarro D."/>
            <person name="Drula E."/>
            <person name="Chaduli D."/>
            <person name="Cazenave R."/>
            <person name="Ahrendt S."/>
            <person name="Wang J."/>
            <person name="Lipzen A."/>
            <person name="Daum C."/>
            <person name="Barry K."/>
            <person name="Grigoriev I.V."/>
            <person name="Favel A."/>
            <person name="Rosso M.N."/>
            <person name="Martin F."/>
        </authorList>
    </citation>
    <scope>NUCLEOTIDE SEQUENCE [LARGE SCALE GENOMIC DNA]</scope>
    <source>
        <strain evidence="3 4">CIRM-BRFM 2984</strain>
    </source>
</reference>
<evidence type="ECO:0000313" key="4">
    <source>
        <dbReference type="Proteomes" id="UP001362999"/>
    </source>
</evidence>
<protein>
    <recommendedName>
        <fullName evidence="2">DUF6532 domain-containing protein</fullName>
    </recommendedName>
</protein>
<gene>
    <name evidence="3" type="ORF">R3P38DRAFT_3116870</name>
</gene>
<feature type="region of interest" description="Disordered" evidence="1">
    <location>
        <begin position="1"/>
        <end position="260"/>
    </location>
</feature>
<name>A0AAV9ZF98_9AGAR</name>
<dbReference type="InterPro" id="IPR045341">
    <property type="entry name" value="DUF6532"/>
</dbReference>
<dbReference type="Pfam" id="PF20149">
    <property type="entry name" value="DUF6532"/>
    <property type="match status" value="1"/>
</dbReference>
<feature type="compositionally biased region" description="Basic and acidic residues" evidence="1">
    <location>
        <begin position="51"/>
        <end position="63"/>
    </location>
</feature>
<organism evidence="3 4">
    <name type="scientific">Favolaschia claudopus</name>
    <dbReference type="NCBI Taxonomy" id="2862362"/>
    <lineage>
        <taxon>Eukaryota</taxon>
        <taxon>Fungi</taxon>
        <taxon>Dikarya</taxon>
        <taxon>Basidiomycota</taxon>
        <taxon>Agaricomycotina</taxon>
        <taxon>Agaricomycetes</taxon>
        <taxon>Agaricomycetidae</taxon>
        <taxon>Agaricales</taxon>
        <taxon>Marasmiineae</taxon>
        <taxon>Mycenaceae</taxon>
        <taxon>Favolaschia</taxon>
    </lineage>
</organism>
<evidence type="ECO:0000313" key="3">
    <source>
        <dbReference type="EMBL" id="KAK6980948.1"/>
    </source>
</evidence>
<dbReference type="Proteomes" id="UP001362999">
    <property type="component" value="Unassembled WGS sequence"/>
</dbReference>
<accession>A0AAV9ZF98</accession>
<feature type="domain" description="DUF6532" evidence="2">
    <location>
        <begin position="270"/>
        <end position="463"/>
    </location>
</feature>